<protein>
    <submittedName>
        <fullName evidence="6">Predicted arabinose efflux permease, MFS family</fullName>
    </submittedName>
</protein>
<dbReference type="PANTHER" id="PTHR23531">
    <property type="entry name" value="QUINOLENE RESISTANCE PROTEIN NORA"/>
    <property type="match status" value="1"/>
</dbReference>
<evidence type="ECO:0000259" key="5">
    <source>
        <dbReference type="PROSITE" id="PS50850"/>
    </source>
</evidence>
<dbReference type="GO" id="GO:0022857">
    <property type="term" value="F:transmembrane transporter activity"/>
    <property type="evidence" value="ECO:0007669"/>
    <property type="project" value="InterPro"/>
</dbReference>
<feature type="transmembrane region" description="Helical" evidence="4">
    <location>
        <begin position="76"/>
        <end position="95"/>
    </location>
</feature>
<reference evidence="7" key="1">
    <citation type="submission" date="2016-11" db="EMBL/GenBank/DDBJ databases">
        <authorList>
            <person name="Varghese N."/>
            <person name="Submissions S."/>
        </authorList>
    </citation>
    <scope>NUCLEOTIDE SEQUENCE [LARGE SCALE GENOMIC DNA]</scope>
    <source>
        <strain evidence="7">DSM 17539</strain>
    </source>
</reference>
<dbReference type="RefSeq" id="WP_072861085.1">
    <property type="nucleotide sequence ID" value="NZ_FQUX01000002.1"/>
</dbReference>
<dbReference type="AlphaFoldDB" id="A0A1M4XX17"/>
<evidence type="ECO:0000313" key="6">
    <source>
        <dbReference type="EMBL" id="SHE97985.1"/>
    </source>
</evidence>
<evidence type="ECO:0000256" key="1">
    <source>
        <dbReference type="ARBA" id="ARBA00022692"/>
    </source>
</evidence>
<feature type="transmembrane region" description="Helical" evidence="4">
    <location>
        <begin position="291"/>
        <end position="314"/>
    </location>
</feature>
<dbReference type="Gene3D" id="1.20.1250.20">
    <property type="entry name" value="MFS general substrate transporter like domains"/>
    <property type="match status" value="1"/>
</dbReference>
<feature type="transmembrane region" description="Helical" evidence="4">
    <location>
        <begin position="326"/>
        <end position="348"/>
    </location>
</feature>
<organism evidence="6 7">
    <name type="scientific">Arenibacter palladensis</name>
    <dbReference type="NCBI Taxonomy" id="237373"/>
    <lineage>
        <taxon>Bacteria</taxon>
        <taxon>Pseudomonadati</taxon>
        <taxon>Bacteroidota</taxon>
        <taxon>Flavobacteriia</taxon>
        <taxon>Flavobacteriales</taxon>
        <taxon>Flavobacteriaceae</taxon>
        <taxon>Arenibacter</taxon>
    </lineage>
</organism>
<evidence type="ECO:0000256" key="3">
    <source>
        <dbReference type="ARBA" id="ARBA00023136"/>
    </source>
</evidence>
<feature type="domain" description="Major facilitator superfamily (MFS) profile" evidence="5">
    <location>
        <begin position="12"/>
        <end position="377"/>
    </location>
</feature>
<dbReference type="Pfam" id="PF07690">
    <property type="entry name" value="MFS_1"/>
    <property type="match status" value="1"/>
</dbReference>
<name>A0A1M4XX17_9FLAO</name>
<accession>A0A1M4XX17</accession>
<keyword evidence="1 4" id="KW-0812">Transmembrane</keyword>
<feature type="transmembrane region" description="Helical" evidence="4">
    <location>
        <begin position="134"/>
        <end position="157"/>
    </location>
</feature>
<dbReference type="PROSITE" id="PS50850">
    <property type="entry name" value="MFS"/>
    <property type="match status" value="1"/>
</dbReference>
<keyword evidence="7" id="KW-1185">Reference proteome</keyword>
<sequence>MEIIKLKNNNNSLWLLSVSSLLFSASYNILLPELPVYLIGIGGESYLGFIIFLFTLSALLARPLSGRLSDSKGGKFTIYIGLSVTLLVNLLYPWVTFVSGFLILRFVHGFSTGFAPTGYTFFVKSNFKNLGKAISIQTAFYSAGMAVGPMFSSWIHAEFGMDYVFYAGAYMGLLALLLILPINEKRKQDINTIPNSKSWIDIGIWRQSLIMFWIFLGFGILLVSSSLQSISLGFQNNGIFFILFTISTILIRLIIKNKIDALPLKHLLIYGTILLIFASVAFSIWNHKISFILGSLLYGAAMGIFIPSLNLWVLSRNSGADGKALSTLYIFMEIGIGLGSLLIGKMIINFQSAFMWVFLIYGIMSFALPVLYKTKARSVLLD</sequence>
<feature type="transmembrane region" description="Helical" evidence="4">
    <location>
        <begin position="204"/>
        <end position="226"/>
    </location>
</feature>
<dbReference type="OrthoDB" id="9800416at2"/>
<dbReference type="InterPro" id="IPR052714">
    <property type="entry name" value="MFS_Exporter"/>
</dbReference>
<dbReference type="SUPFAM" id="SSF103473">
    <property type="entry name" value="MFS general substrate transporter"/>
    <property type="match status" value="1"/>
</dbReference>
<dbReference type="PANTHER" id="PTHR23531:SF1">
    <property type="entry name" value="QUINOLENE RESISTANCE PROTEIN NORA"/>
    <property type="match status" value="1"/>
</dbReference>
<feature type="transmembrane region" description="Helical" evidence="4">
    <location>
        <begin position="238"/>
        <end position="255"/>
    </location>
</feature>
<dbReference type="InterPro" id="IPR011701">
    <property type="entry name" value="MFS"/>
</dbReference>
<evidence type="ECO:0000256" key="4">
    <source>
        <dbReference type="SAM" id="Phobius"/>
    </source>
</evidence>
<feature type="transmembrane region" description="Helical" evidence="4">
    <location>
        <begin position="267"/>
        <end position="285"/>
    </location>
</feature>
<dbReference type="Proteomes" id="UP000184406">
    <property type="component" value="Unassembled WGS sequence"/>
</dbReference>
<evidence type="ECO:0000313" key="7">
    <source>
        <dbReference type="Proteomes" id="UP000184406"/>
    </source>
</evidence>
<evidence type="ECO:0000256" key="2">
    <source>
        <dbReference type="ARBA" id="ARBA00022989"/>
    </source>
</evidence>
<keyword evidence="2 4" id="KW-1133">Transmembrane helix</keyword>
<feature type="transmembrane region" description="Helical" evidence="4">
    <location>
        <begin position="354"/>
        <end position="372"/>
    </location>
</feature>
<gene>
    <name evidence="6" type="ORF">SAMN03080594_102233</name>
</gene>
<proteinExistence type="predicted"/>
<feature type="transmembrane region" description="Helical" evidence="4">
    <location>
        <begin position="101"/>
        <end position="122"/>
    </location>
</feature>
<feature type="transmembrane region" description="Helical" evidence="4">
    <location>
        <begin position="163"/>
        <end position="183"/>
    </location>
</feature>
<feature type="transmembrane region" description="Helical" evidence="4">
    <location>
        <begin position="12"/>
        <end position="30"/>
    </location>
</feature>
<dbReference type="EMBL" id="FQUX01000002">
    <property type="protein sequence ID" value="SHE97985.1"/>
    <property type="molecule type" value="Genomic_DNA"/>
</dbReference>
<feature type="transmembrane region" description="Helical" evidence="4">
    <location>
        <begin position="36"/>
        <end position="64"/>
    </location>
</feature>
<dbReference type="InterPro" id="IPR036259">
    <property type="entry name" value="MFS_trans_sf"/>
</dbReference>
<keyword evidence="3 4" id="KW-0472">Membrane</keyword>
<dbReference type="InterPro" id="IPR020846">
    <property type="entry name" value="MFS_dom"/>
</dbReference>